<feature type="domain" description="Fungal lipase-type" evidence="2">
    <location>
        <begin position="687"/>
        <end position="790"/>
    </location>
</feature>
<feature type="transmembrane region" description="Helical" evidence="1">
    <location>
        <begin position="501"/>
        <end position="520"/>
    </location>
</feature>
<keyword evidence="4" id="KW-1185">Reference proteome</keyword>
<feature type="transmembrane region" description="Helical" evidence="1">
    <location>
        <begin position="475"/>
        <end position="494"/>
    </location>
</feature>
<evidence type="ECO:0000313" key="3">
    <source>
        <dbReference type="EMBL" id="KNE66114.1"/>
    </source>
</evidence>
<keyword evidence="1" id="KW-0472">Membrane</keyword>
<feature type="transmembrane region" description="Helical" evidence="1">
    <location>
        <begin position="243"/>
        <end position="263"/>
    </location>
</feature>
<feature type="transmembrane region" description="Helical" evidence="1">
    <location>
        <begin position="419"/>
        <end position="439"/>
    </location>
</feature>
<feature type="transmembrane region" description="Helical" evidence="1">
    <location>
        <begin position="269"/>
        <end position="292"/>
    </location>
</feature>
<dbReference type="eggNOG" id="ENOG502S8TW">
    <property type="taxonomic scope" value="Eukaryota"/>
</dbReference>
<feature type="transmembrane region" description="Helical" evidence="1">
    <location>
        <begin position="361"/>
        <end position="380"/>
    </location>
</feature>
<reference evidence="3 4" key="1">
    <citation type="submission" date="2009-11" db="EMBL/GenBank/DDBJ databases">
        <title>Annotation of Allomyces macrogynus ATCC 38327.</title>
        <authorList>
            <consortium name="The Broad Institute Genome Sequencing Platform"/>
            <person name="Russ C."/>
            <person name="Cuomo C."/>
            <person name="Burger G."/>
            <person name="Gray M.W."/>
            <person name="Holland P.W.H."/>
            <person name="King N."/>
            <person name="Lang F.B.F."/>
            <person name="Roger A.J."/>
            <person name="Ruiz-Trillo I."/>
            <person name="Young S.K."/>
            <person name="Zeng Q."/>
            <person name="Gargeya S."/>
            <person name="Fitzgerald M."/>
            <person name="Haas B."/>
            <person name="Abouelleil A."/>
            <person name="Alvarado L."/>
            <person name="Arachchi H.M."/>
            <person name="Berlin A."/>
            <person name="Chapman S.B."/>
            <person name="Gearin G."/>
            <person name="Goldberg J."/>
            <person name="Griggs A."/>
            <person name="Gujja S."/>
            <person name="Hansen M."/>
            <person name="Heiman D."/>
            <person name="Howarth C."/>
            <person name="Larimer J."/>
            <person name="Lui A."/>
            <person name="MacDonald P.J.P."/>
            <person name="McCowen C."/>
            <person name="Montmayeur A."/>
            <person name="Murphy C."/>
            <person name="Neiman D."/>
            <person name="Pearson M."/>
            <person name="Priest M."/>
            <person name="Roberts A."/>
            <person name="Saif S."/>
            <person name="Shea T."/>
            <person name="Sisk P."/>
            <person name="Stolte C."/>
            <person name="Sykes S."/>
            <person name="Wortman J."/>
            <person name="Nusbaum C."/>
            <person name="Birren B."/>
        </authorList>
    </citation>
    <scope>NUCLEOTIDE SEQUENCE [LARGE SCALE GENOMIC DNA]</scope>
    <source>
        <strain evidence="3 4">ATCC 38327</strain>
    </source>
</reference>
<dbReference type="Gene3D" id="3.40.50.1820">
    <property type="entry name" value="alpha/beta hydrolase"/>
    <property type="match status" value="1"/>
</dbReference>
<dbReference type="Pfam" id="PF01764">
    <property type="entry name" value="Lipase_3"/>
    <property type="match status" value="1"/>
</dbReference>
<keyword evidence="1" id="KW-1133">Transmembrane helix</keyword>
<keyword evidence="1" id="KW-0812">Transmembrane</keyword>
<accession>A0A0L0SUV7</accession>
<evidence type="ECO:0000256" key="1">
    <source>
        <dbReference type="SAM" id="Phobius"/>
    </source>
</evidence>
<dbReference type="AlphaFoldDB" id="A0A0L0SUV7"/>
<protein>
    <recommendedName>
        <fullName evidence="2">Fungal lipase-type domain-containing protein</fullName>
    </recommendedName>
</protein>
<feature type="transmembrane region" description="Helical" evidence="1">
    <location>
        <begin position="32"/>
        <end position="56"/>
    </location>
</feature>
<evidence type="ECO:0000259" key="2">
    <source>
        <dbReference type="Pfam" id="PF01764"/>
    </source>
</evidence>
<feature type="transmembrane region" description="Helical" evidence="1">
    <location>
        <begin position="575"/>
        <end position="595"/>
    </location>
</feature>
<dbReference type="OrthoDB" id="58570at2759"/>
<dbReference type="InterPro" id="IPR002921">
    <property type="entry name" value="Fungal_lipase-type"/>
</dbReference>
<organism evidence="3 4">
    <name type="scientific">Allomyces macrogynus (strain ATCC 38327)</name>
    <name type="common">Allomyces javanicus var. macrogynus</name>
    <dbReference type="NCBI Taxonomy" id="578462"/>
    <lineage>
        <taxon>Eukaryota</taxon>
        <taxon>Fungi</taxon>
        <taxon>Fungi incertae sedis</taxon>
        <taxon>Blastocladiomycota</taxon>
        <taxon>Blastocladiomycetes</taxon>
        <taxon>Blastocladiales</taxon>
        <taxon>Blastocladiaceae</taxon>
        <taxon>Allomyces</taxon>
    </lineage>
</organism>
<name>A0A0L0SUV7_ALLM3</name>
<evidence type="ECO:0000313" key="4">
    <source>
        <dbReference type="Proteomes" id="UP000054350"/>
    </source>
</evidence>
<dbReference type="GO" id="GO:0006629">
    <property type="term" value="P:lipid metabolic process"/>
    <property type="evidence" value="ECO:0007669"/>
    <property type="project" value="InterPro"/>
</dbReference>
<dbReference type="Proteomes" id="UP000054350">
    <property type="component" value="Unassembled WGS sequence"/>
</dbReference>
<dbReference type="EMBL" id="GG745349">
    <property type="protein sequence ID" value="KNE66114.1"/>
    <property type="molecule type" value="Genomic_DNA"/>
</dbReference>
<dbReference type="SUPFAM" id="SSF53474">
    <property type="entry name" value="alpha/beta-Hydrolases"/>
    <property type="match status" value="1"/>
</dbReference>
<dbReference type="STRING" id="578462.A0A0L0SUV7"/>
<dbReference type="InterPro" id="IPR029058">
    <property type="entry name" value="AB_hydrolase_fold"/>
</dbReference>
<proteinExistence type="predicted"/>
<dbReference type="VEuPathDB" id="FungiDB:AMAG_10368"/>
<sequence length="876" mass="95968">MALFGGTGLLVTILLCVLVSLGYTKTQVKLGPLTWLVLFAGTFYAFLILSLLWTLVRTAARLAILIWAAPLVQSSNCPGDLAASQTPAFVIDGNIAVFRPANKTHFALYPLVLYLTAPVRRAQVIVDRCVEKIVHLIDAYQTRKNTAFLTQDERASSTPTSWSSPLLQSSTLSTRVDANAPSVLKSELLPLSEMSFDDKGQCETSVDQFDTLRSTATTNLVMPEVLRNKAQERSDLKDRVRSLLNVVFCLIVIMILAVIMASVEEWLAIVTHLPVVVVATATITVVAVNAICRFARCLSFVALMLEGSLNPDRRRAMYVASTGQDTLLNIFDSLVEQVLRTLVVTLVMCFVSPTQGAVPTAVTLGSAMVVLLVFRLRLFLRFFRPATKFRNRSKMPTASTSQARSPTGYYNGQRWFEPAVVCIVRVVVLALGLTGLALIDLTGIHDPTTPTSTSLADVAQKWDDPTKTANVVTKFGYLAAFVACYFLMDVALLVMRIPHRITVLMLAVSFVGKIVFAALIAHQHTGLLSMAVLVLAYTSFDLRDGKAFWTGGSAQNSVPVPAVRRLRRARIQARVVIGLIAAAMAVSMLIGFTVGKLRAIPVDTNHFEFQIVTQPYSHCHFKFDGRYSLVDFVTLAGAMYKPTASAALALVHQNPALRDSEIWYESPSDAVVRFREFRFSRAPNVSVIAIRGTANMGEVWESVHMWSTPLFITASTYLGTLAAVWPRDVTASLVAFLARNVVFSNFLYVRGVERYVVENITRREPDRTVYLTGHSLGGGVAQIVGSRLGMQAVAVSSPGLGKSFKNYDTSIDALAQWAINVVPLRDPICMIDEQVSGLVLVPCYQRDAPHDCHMWSNTLRTLVASCAGKLAPGQSE</sequence>
<gene>
    <name evidence="3" type="ORF">AMAG_10368</name>
</gene>
<reference evidence="4" key="2">
    <citation type="submission" date="2009-11" db="EMBL/GenBank/DDBJ databases">
        <title>The Genome Sequence of Allomyces macrogynus strain ATCC 38327.</title>
        <authorList>
            <consortium name="The Broad Institute Genome Sequencing Platform"/>
            <person name="Russ C."/>
            <person name="Cuomo C."/>
            <person name="Shea T."/>
            <person name="Young S.K."/>
            <person name="Zeng Q."/>
            <person name="Koehrsen M."/>
            <person name="Haas B."/>
            <person name="Borodovsky M."/>
            <person name="Guigo R."/>
            <person name="Alvarado L."/>
            <person name="Berlin A."/>
            <person name="Borenstein D."/>
            <person name="Chen Z."/>
            <person name="Engels R."/>
            <person name="Freedman E."/>
            <person name="Gellesch M."/>
            <person name="Goldberg J."/>
            <person name="Griggs A."/>
            <person name="Gujja S."/>
            <person name="Heiman D."/>
            <person name="Hepburn T."/>
            <person name="Howarth C."/>
            <person name="Jen D."/>
            <person name="Larson L."/>
            <person name="Lewis B."/>
            <person name="Mehta T."/>
            <person name="Park D."/>
            <person name="Pearson M."/>
            <person name="Roberts A."/>
            <person name="Saif S."/>
            <person name="Shenoy N."/>
            <person name="Sisk P."/>
            <person name="Stolte C."/>
            <person name="Sykes S."/>
            <person name="Walk T."/>
            <person name="White J."/>
            <person name="Yandava C."/>
            <person name="Burger G."/>
            <person name="Gray M.W."/>
            <person name="Holland P.W.H."/>
            <person name="King N."/>
            <person name="Lang F.B.F."/>
            <person name="Roger A.J."/>
            <person name="Ruiz-Trillo I."/>
            <person name="Lander E."/>
            <person name="Nusbaum C."/>
        </authorList>
    </citation>
    <scope>NUCLEOTIDE SEQUENCE [LARGE SCALE GENOMIC DNA]</scope>
    <source>
        <strain evidence="4">ATCC 38327</strain>
    </source>
</reference>